<keyword evidence="3" id="KW-1185">Reference proteome</keyword>
<dbReference type="InterPro" id="IPR012442">
    <property type="entry name" value="DUF1645_plant"/>
</dbReference>
<protein>
    <submittedName>
        <fullName evidence="2">Uncharacterized protein</fullName>
    </submittedName>
</protein>
<comment type="caution">
    <text evidence="2">The sequence shown here is derived from an EMBL/GenBank/DDBJ whole genome shotgun (WGS) entry which is preliminary data.</text>
</comment>
<name>A0A7J7C9Q5_TRIWF</name>
<feature type="region of interest" description="Disordered" evidence="1">
    <location>
        <begin position="192"/>
        <end position="212"/>
    </location>
</feature>
<dbReference type="Pfam" id="PF07816">
    <property type="entry name" value="DUF1645"/>
    <property type="match status" value="1"/>
</dbReference>
<dbReference type="PANTHER" id="PTHR33095:SF127">
    <property type="entry name" value="OS05G0578100 PROTEIN"/>
    <property type="match status" value="1"/>
</dbReference>
<accession>A0A7J7C9Q5</accession>
<reference evidence="2 3" key="1">
    <citation type="journal article" date="2020" name="Nat. Commun.">
        <title>Genome of Tripterygium wilfordii and identification of cytochrome P450 involved in triptolide biosynthesis.</title>
        <authorList>
            <person name="Tu L."/>
            <person name="Su P."/>
            <person name="Zhang Z."/>
            <person name="Gao L."/>
            <person name="Wang J."/>
            <person name="Hu T."/>
            <person name="Zhou J."/>
            <person name="Zhang Y."/>
            <person name="Zhao Y."/>
            <person name="Liu Y."/>
            <person name="Song Y."/>
            <person name="Tong Y."/>
            <person name="Lu Y."/>
            <person name="Yang J."/>
            <person name="Xu C."/>
            <person name="Jia M."/>
            <person name="Peters R.J."/>
            <person name="Huang L."/>
            <person name="Gao W."/>
        </authorList>
    </citation>
    <scope>NUCLEOTIDE SEQUENCE [LARGE SCALE GENOMIC DNA]</scope>
    <source>
        <strain evidence="3">cv. XIE 37</strain>
        <tissue evidence="2">Leaf</tissue>
    </source>
</reference>
<feature type="compositionally biased region" description="Acidic residues" evidence="1">
    <location>
        <begin position="70"/>
        <end position="79"/>
    </location>
</feature>
<dbReference type="InParanoid" id="A0A7J7C9Q5"/>
<feature type="compositionally biased region" description="Basic and acidic residues" evidence="1">
    <location>
        <begin position="60"/>
        <end position="69"/>
    </location>
</feature>
<feature type="compositionally biased region" description="Polar residues" evidence="1">
    <location>
        <begin position="48"/>
        <end position="57"/>
    </location>
</feature>
<sequence>MQESSSLLSISPDRSPSFDTYSFGKLAEIAARVVQEFDDGTVSDSNFYDFSTGSCEQPEQESHDEKNDNNDEDESDGEFEFSIVSRDREFIPITADDIFYNGQIRPLFSEERELTSTSCSSSEADELDGAEPGTYCVWTPKKAGESSPRMCKKSGSTGSSKRWKFRDLLNRSHSDGKDTFVFLASINNNKKAGEAKQRTPVSNAKEAKGGVEEESVKLNRAVKESEKRRSYLPYRQDLVGVFTNVYGQTRNFRRY</sequence>
<organism evidence="2 3">
    <name type="scientific">Tripterygium wilfordii</name>
    <name type="common">Thunder God vine</name>
    <dbReference type="NCBI Taxonomy" id="458696"/>
    <lineage>
        <taxon>Eukaryota</taxon>
        <taxon>Viridiplantae</taxon>
        <taxon>Streptophyta</taxon>
        <taxon>Embryophyta</taxon>
        <taxon>Tracheophyta</taxon>
        <taxon>Spermatophyta</taxon>
        <taxon>Magnoliopsida</taxon>
        <taxon>eudicotyledons</taxon>
        <taxon>Gunneridae</taxon>
        <taxon>Pentapetalae</taxon>
        <taxon>rosids</taxon>
        <taxon>fabids</taxon>
        <taxon>Celastrales</taxon>
        <taxon>Celastraceae</taxon>
        <taxon>Tripterygium</taxon>
    </lineage>
</organism>
<proteinExistence type="predicted"/>
<dbReference type="Proteomes" id="UP000593562">
    <property type="component" value="Unassembled WGS sequence"/>
</dbReference>
<dbReference type="PANTHER" id="PTHR33095">
    <property type="entry name" value="OS07G0619500 PROTEIN"/>
    <property type="match status" value="1"/>
</dbReference>
<dbReference type="EMBL" id="JAAARO010000019">
    <property type="protein sequence ID" value="KAF5730849.1"/>
    <property type="molecule type" value="Genomic_DNA"/>
</dbReference>
<evidence type="ECO:0000313" key="2">
    <source>
        <dbReference type="EMBL" id="KAF5730849.1"/>
    </source>
</evidence>
<dbReference type="FunCoup" id="A0A7J7C9Q5">
    <property type="interactions" value="37"/>
</dbReference>
<gene>
    <name evidence="2" type="ORF">HS088_TW19G00449</name>
</gene>
<evidence type="ECO:0000313" key="3">
    <source>
        <dbReference type="Proteomes" id="UP000593562"/>
    </source>
</evidence>
<dbReference type="AlphaFoldDB" id="A0A7J7C9Q5"/>
<evidence type="ECO:0000256" key="1">
    <source>
        <dbReference type="SAM" id="MobiDB-lite"/>
    </source>
</evidence>
<feature type="region of interest" description="Disordered" evidence="1">
    <location>
        <begin position="48"/>
        <end position="81"/>
    </location>
</feature>